<dbReference type="InterPro" id="IPR005814">
    <property type="entry name" value="Aminotrans_3"/>
</dbReference>
<keyword evidence="7" id="KW-1185">Reference proteome</keyword>
<dbReference type="EMBL" id="JBHUCP010000019">
    <property type="protein sequence ID" value="MFD1532622.1"/>
    <property type="molecule type" value="Genomic_DNA"/>
</dbReference>
<gene>
    <name evidence="6" type="ORF">ACFSCY_24660</name>
</gene>
<dbReference type="RefSeq" id="WP_343978099.1">
    <property type="nucleotide sequence ID" value="NZ_BAAAJG010000010.1"/>
</dbReference>
<evidence type="ECO:0000313" key="7">
    <source>
        <dbReference type="Proteomes" id="UP001597145"/>
    </source>
</evidence>
<evidence type="ECO:0000256" key="3">
    <source>
        <dbReference type="ARBA" id="ARBA00022679"/>
    </source>
</evidence>
<reference evidence="7" key="1">
    <citation type="journal article" date="2019" name="Int. J. Syst. Evol. Microbiol.">
        <title>The Global Catalogue of Microorganisms (GCM) 10K type strain sequencing project: providing services to taxonomists for standard genome sequencing and annotation.</title>
        <authorList>
            <consortium name="The Broad Institute Genomics Platform"/>
            <consortium name="The Broad Institute Genome Sequencing Center for Infectious Disease"/>
            <person name="Wu L."/>
            <person name="Ma J."/>
        </authorList>
    </citation>
    <scope>NUCLEOTIDE SEQUENCE [LARGE SCALE GENOMIC DNA]</scope>
    <source>
        <strain evidence="7">JCM 12165</strain>
    </source>
</reference>
<name>A0ABW4FQ59_9PSEU</name>
<keyword evidence="2 6" id="KW-0032">Aminotransferase</keyword>
<keyword evidence="4 5" id="KW-0663">Pyridoxal phosphate</keyword>
<proteinExistence type="inferred from homology"/>
<evidence type="ECO:0000256" key="1">
    <source>
        <dbReference type="ARBA" id="ARBA00001933"/>
    </source>
</evidence>
<sequence length="424" mass="45398">MSTATSAEIISLYKRHLSRGRARLAEMAGGAMEVSSQGTRIYTADGIEYLNCGGYGVFLLGHRHPRVTEAVIEQIRRHPLSTRILLEPTAAEAARELASVTPANLDRVHFVNSGAEATEAAIKLARALGKPNLVSTTGGYHGKTMGALTLTAKPLYQQPFQPLLPGVQHVPYGDPDALAAVLRKGENHCVVVEPVQGEGGVVIPPPGYLREVARLCRENGALFVLDEIQTGLGRLGAWWGADREEVQPDILLAGKNLSGGVVPVAAMIATTDAYVPFNRDPFLHTSTFAASPVAMAAATATVQAIREEGLVERAKTLGDSILPAIRTVLTELCPHLVTDVRGIGLLMGIELRDEEIAAELTLELLERHVLVNHSLNAHRVIRLTPPAILSDADTTWLLDAVAEAATALAARHTTHRTTSLERTA</sequence>
<dbReference type="InterPro" id="IPR050103">
    <property type="entry name" value="Class-III_PLP-dep_AT"/>
</dbReference>
<dbReference type="PROSITE" id="PS00600">
    <property type="entry name" value="AA_TRANSFER_CLASS_3"/>
    <property type="match status" value="1"/>
</dbReference>
<protein>
    <submittedName>
        <fullName evidence="6">Aspartate aminotransferase family protein</fullName>
    </submittedName>
</protein>
<evidence type="ECO:0000256" key="4">
    <source>
        <dbReference type="ARBA" id="ARBA00022898"/>
    </source>
</evidence>
<comment type="cofactor">
    <cofactor evidence="1">
        <name>pyridoxal 5'-phosphate</name>
        <dbReference type="ChEBI" id="CHEBI:597326"/>
    </cofactor>
</comment>
<organism evidence="6 7">
    <name type="scientific">Pseudonocardia aurantiaca</name>
    <dbReference type="NCBI Taxonomy" id="75290"/>
    <lineage>
        <taxon>Bacteria</taxon>
        <taxon>Bacillati</taxon>
        <taxon>Actinomycetota</taxon>
        <taxon>Actinomycetes</taxon>
        <taxon>Pseudonocardiales</taxon>
        <taxon>Pseudonocardiaceae</taxon>
        <taxon>Pseudonocardia</taxon>
    </lineage>
</organism>
<dbReference type="GO" id="GO:0008483">
    <property type="term" value="F:transaminase activity"/>
    <property type="evidence" value="ECO:0007669"/>
    <property type="project" value="UniProtKB-KW"/>
</dbReference>
<evidence type="ECO:0000256" key="2">
    <source>
        <dbReference type="ARBA" id="ARBA00022576"/>
    </source>
</evidence>
<dbReference type="Proteomes" id="UP001597145">
    <property type="component" value="Unassembled WGS sequence"/>
</dbReference>
<comment type="similarity">
    <text evidence="5">Belongs to the class-III pyridoxal-phosphate-dependent aminotransferase family.</text>
</comment>
<accession>A0ABW4FQ59</accession>
<dbReference type="InterPro" id="IPR015422">
    <property type="entry name" value="PyrdxlP-dep_Trfase_small"/>
</dbReference>
<keyword evidence="3" id="KW-0808">Transferase</keyword>
<dbReference type="InterPro" id="IPR049704">
    <property type="entry name" value="Aminotrans_3_PPA_site"/>
</dbReference>
<comment type="caution">
    <text evidence="6">The sequence shown here is derived from an EMBL/GenBank/DDBJ whole genome shotgun (WGS) entry which is preliminary data.</text>
</comment>
<dbReference type="CDD" id="cd00610">
    <property type="entry name" value="OAT_like"/>
    <property type="match status" value="1"/>
</dbReference>
<dbReference type="SUPFAM" id="SSF53383">
    <property type="entry name" value="PLP-dependent transferases"/>
    <property type="match status" value="1"/>
</dbReference>
<dbReference type="InterPro" id="IPR015421">
    <property type="entry name" value="PyrdxlP-dep_Trfase_major"/>
</dbReference>
<dbReference type="Pfam" id="PF00202">
    <property type="entry name" value="Aminotran_3"/>
    <property type="match status" value="1"/>
</dbReference>
<dbReference type="PANTHER" id="PTHR11986:SF79">
    <property type="entry name" value="ACETYLORNITHINE AMINOTRANSFERASE, MITOCHONDRIAL"/>
    <property type="match status" value="1"/>
</dbReference>
<dbReference type="PANTHER" id="PTHR11986">
    <property type="entry name" value="AMINOTRANSFERASE CLASS III"/>
    <property type="match status" value="1"/>
</dbReference>
<dbReference type="Gene3D" id="3.90.1150.10">
    <property type="entry name" value="Aspartate Aminotransferase, domain 1"/>
    <property type="match status" value="1"/>
</dbReference>
<dbReference type="Gene3D" id="3.40.640.10">
    <property type="entry name" value="Type I PLP-dependent aspartate aminotransferase-like (Major domain)"/>
    <property type="match status" value="1"/>
</dbReference>
<dbReference type="InterPro" id="IPR015424">
    <property type="entry name" value="PyrdxlP-dep_Trfase"/>
</dbReference>
<evidence type="ECO:0000313" key="6">
    <source>
        <dbReference type="EMBL" id="MFD1532622.1"/>
    </source>
</evidence>
<evidence type="ECO:0000256" key="5">
    <source>
        <dbReference type="RuleBase" id="RU003560"/>
    </source>
</evidence>